<dbReference type="InterPro" id="IPR036179">
    <property type="entry name" value="Ig-like_dom_sf"/>
</dbReference>
<dbReference type="SUPFAM" id="SSF48726">
    <property type="entry name" value="Immunoglobulin"/>
    <property type="match status" value="1"/>
</dbReference>
<keyword evidence="18" id="KW-1185">Reference proteome</keyword>
<keyword evidence="13" id="KW-0393">Immunoglobulin domain</keyword>
<evidence type="ECO:0000256" key="4">
    <source>
        <dbReference type="ARBA" id="ARBA00022729"/>
    </source>
</evidence>
<evidence type="ECO:0000256" key="15">
    <source>
        <dbReference type="SAM" id="Phobius"/>
    </source>
</evidence>
<dbReference type="PANTHER" id="PTHR10441">
    <property type="entry name" value="CD8 ALPHA CHAIN"/>
    <property type="match status" value="1"/>
</dbReference>
<dbReference type="InParanoid" id="A0A3P8W2A8"/>
<feature type="domain" description="Ig-like" evidence="16">
    <location>
        <begin position="76"/>
        <end position="166"/>
    </location>
</feature>
<dbReference type="InterPro" id="IPR015468">
    <property type="entry name" value="CD8_asu"/>
</dbReference>
<dbReference type="PROSITE" id="PS50835">
    <property type="entry name" value="IG_LIKE"/>
    <property type="match status" value="1"/>
</dbReference>
<dbReference type="Ensembl" id="ENSCSET00000019965.1">
    <property type="protein sequence ID" value="ENSCSEP00000019726.1"/>
    <property type="gene ID" value="ENSCSEG00000012590.1"/>
</dbReference>
<evidence type="ECO:0000256" key="6">
    <source>
        <dbReference type="ARBA" id="ARBA00022989"/>
    </source>
</evidence>
<feature type="transmembrane region" description="Helical" evidence="15">
    <location>
        <begin position="230"/>
        <end position="253"/>
    </location>
</feature>
<evidence type="ECO:0000313" key="18">
    <source>
        <dbReference type="Proteomes" id="UP000265120"/>
    </source>
</evidence>
<evidence type="ECO:0000256" key="5">
    <source>
        <dbReference type="ARBA" id="ARBA00022859"/>
    </source>
</evidence>
<dbReference type="PANTHER" id="PTHR10441:SF2">
    <property type="entry name" value="T-CELL SURFACE GLYCOPROTEIN CD8 ALPHA CHAIN"/>
    <property type="match status" value="1"/>
</dbReference>
<dbReference type="InterPro" id="IPR013783">
    <property type="entry name" value="Ig-like_fold"/>
</dbReference>
<protein>
    <recommendedName>
        <fullName evidence="16">Ig-like domain-containing protein</fullName>
    </recommendedName>
</protein>
<evidence type="ECO:0000256" key="9">
    <source>
        <dbReference type="ARBA" id="ARBA00023139"/>
    </source>
</evidence>
<sequence length="284" mass="31845">MPSHRKSIWLKVKRLLYCSLNIKSFSSLLLRTSTVCFPLFYLCSFISVSVPGFFCFLFFVVDSNLYHCLCFVKSVPDIPAVVSNKEVREGDRVEIQCEPSEVGTMVIWFRVLDNSGMEYIGSFSKDGVRKATPTALSTSFGVTNMNKNVLTLNSFKAKEDAGVYGCAGLKSNELKFGRVTRLSGVKKKVEEVTSVMVARTAPPNLPATTTACVCESPREETSLFLECPPIILGSLAGTCGLFILLLIITILYCNHMRTRRCPHHHKKRPRQMLPEKQMMTNPRH</sequence>
<dbReference type="AlphaFoldDB" id="A0A3P8W2A8"/>
<keyword evidence="12" id="KW-0449">Lipoprotein</keyword>
<accession>A0A3P8W2A8</accession>
<dbReference type="InterPro" id="IPR007110">
    <property type="entry name" value="Ig-like_dom"/>
</dbReference>
<dbReference type="FunCoup" id="A0A3P8W2A8">
    <property type="interactions" value="181"/>
</dbReference>
<name>A0A3P8W2A8_CYNSE</name>
<evidence type="ECO:0000256" key="8">
    <source>
        <dbReference type="ARBA" id="ARBA00023136"/>
    </source>
</evidence>
<reference evidence="17" key="2">
    <citation type="submission" date="2025-08" db="UniProtKB">
        <authorList>
            <consortium name="Ensembl"/>
        </authorList>
    </citation>
    <scope>IDENTIFICATION</scope>
</reference>
<dbReference type="GeneTree" id="ENSGT00510000050969"/>
<keyword evidence="4" id="KW-0732">Signal</keyword>
<evidence type="ECO:0000256" key="14">
    <source>
        <dbReference type="SAM" id="MobiDB-lite"/>
    </source>
</evidence>
<evidence type="ECO:0000256" key="2">
    <source>
        <dbReference type="ARBA" id="ARBA00022475"/>
    </source>
</evidence>
<proteinExistence type="predicted"/>
<reference evidence="17" key="3">
    <citation type="submission" date="2025-09" db="UniProtKB">
        <authorList>
            <consortium name="Ensembl"/>
        </authorList>
    </citation>
    <scope>IDENTIFICATION</scope>
</reference>
<dbReference type="CDD" id="cd00099">
    <property type="entry name" value="IgV"/>
    <property type="match status" value="1"/>
</dbReference>
<keyword evidence="10" id="KW-1015">Disulfide bond</keyword>
<dbReference type="GO" id="GO:0005886">
    <property type="term" value="C:plasma membrane"/>
    <property type="evidence" value="ECO:0007669"/>
    <property type="project" value="UniProtKB-SubCell"/>
</dbReference>
<organism evidence="17 18">
    <name type="scientific">Cynoglossus semilaevis</name>
    <name type="common">Tongue sole</name>
    <dbReference type="NCBI Taxonomy" id="244447"/>
    <lineage>
        <taxon>Eukaryota</taxon>
        <taxon>Metazoa</taxon>
        <taxon>Chordata</taxon>
        <taxon>Craniata</taxon>
        <taxon>Vertebrata</taxon>
        <taxon>Euteleostomi</taxon>
        <taxon>Actinopterygii</taxon>
        <taxon>Neopterygii</taxon>
        <taxon>Teleostei</taxon>
        <taxon>Neoteleostei</taxon>
        <taxon>Acanthomorphata</taxon>
        <taxon>Carangaria</taxon>
        <taxon>Pleuronectiformes</taxon>
        <taxon>Pleuronectoidei</taxon>
        <taxon>Cynoglossidae</taxon>
        <taxon>Cynoglossinae</taxon>
        <taxon>Cynoglossus</taxon>
    </lineage>
</organism>
<keyword evidence="8 15" id="KW-0472">Membrane</keyword>
<dbReference type="GO" id="GO:0002250">
    <property type="term" value="P:adaptive immune response"/>
    <property type="evidence" value="ECO:0007669"/>
    <property type="project" value="UniProtKB-KW"/>
</dbReference>
<evidence type="ECO:0000256" key="1">
    <source>
        <dbReference type="ARBA" id="ARBA00004251"/>
    </source>
</evidence>
<keyword evidence="9" id="KW-0564">Palmitate</keyword>
<evidence type="ECO:0000256" key="7">
    <source>
        <dbReference type="ARBA" id="ARBA00023130"/>
    </source>
</evidence>
<evidence type="ECO:0000313" key="17">
    <source>
        <dbReference type="Ensembl" id="ENSCSEP00000019726.1"/>
    </source>
</evidence>
<comment type="subcellular location">
    <subcellularLocation>
        <location evidence="1">Cell membrane</location>
        <topology evidence="1">Single-pass type I membrane protein</topology>
    </subcellularLocation>
</comment>
<keyword evidence="7" id="KW-1064">Adaptive immunity</keyword>
<evidence type="ECO:0000256" key="10">
    <source>
        <dbReference type="ARBA" id="ARBA00023157"/>
    </source>
</evidence>
<feature type="region of interest" description="Disordered" evidence="14">
    <location>
        <begin position="263"/>
        <end position="284"/>
    </location>
</feature>
<evidence type="ECO:0000256" key="3">
    <source>
        <dbReference type="ARBA" id="ARBA00022692"/>
    </source>
</evidence>
<keyword evidence="2" id="KW-1003">Cell membrane</keyword>
<keyword evidence="5" id="KW-0391">Immunity</keyword>
<feature type="transmembrane region" description="Helical" evidence="15">
    <location>
        <begin position="39"/>
        <end position="61"/>
    </location>
</feature>
<evidence type="ECO:0000256" key="13">
    <source>
        <dbReference type="ARBA" id="ARBA00023319"/>
    </source>
</evidence>
<evidence type="ECO:0000256" key="12">
    <source>
        <dbReference type="ARBA" id="ARBA00023288"/>
    </source>
</evidence>
<keyword evidence="11" id="KW-0325">Glycoprotein</keyword>
<reference evidence="17 18" key="1">
    <citation type="journal article" date="2014" name="Nat. Genet.">
        <title>Whole-genome sequence of a flatfish provides insights into ZW sex chromosome evolution and adaptation to a benthic lifestyle.</title>
        <authorList>
            <person name="Chen S."/>
            <person name="Zhang G."/>
            <person name="Shao C."/>
            <person name="Huang Q."/>
            <person name="Liu G."/>
            <person name="Zhang P."/>
            <person name="Song W."/>
            <person name="An N."/>
            <person name="Chalopin D."/>
            <person name="Volff J.N."/>
            <person name="Hong Y."/>
            <person name="Li Q."/>
            <person name="Sha Z."/>
            <person name="Zhou H."/>
            <person name="Xie M."/>
            <person name="Yu Q."/>
            <person name="Liu Y."/>
            <person name="Xiang H."/>
            <person name="Wang N."/>
            <person name="Wu K."/>
            <person name="Yang C."/>
            <person name="Zhou Q."/>
            <person name="Liao X."/>
            <person name="Yang L."/>
            <person name="Hu Q."/>
            <person name="Zhang J."/>
            <person name="Meng L."/>
            <person name="Jin L."/>
            <person name="Tian Y."/>
            <person name="Lian J."/>
            <person name="Yang J."/>
            <person name="Miao G."/>
            <person name="Liu S."/>
            <person name="Liang Z."/>
            <person name="Yan F."/>
            <person name="Li Y."/>
            <person name="Sun B."/>
            <person name="Zhang H."/>
            <person name="Zhang J."/>
            <person name="Zhu Y."/>
            <person name="Du M."/>
            <person name="Zhao Y."/>
            <person name="Schartl M."/>
            <person name="Tang Q."/>
            <person name="Wang J."/>
        </authorList>
    </citation>
    <scope>NUCLEOTIDE SEQUENCE</scope>
</reference>
<dbReference type="Proteomes" id="UP000265120">
    <property type="component" value="Chromosome 11"/>
</dbReference>
<dbReference type="Gene3D" id="2.60.40.10">
    <property type="entry name" value="Immunoglobulins"/>
    <property type="match status" value="1"/>
</dbReference>
<dbReference type="STRING" id="244447.ENSCSEP00000019726"/>
<evidence type="ECO:0000259" key="16">
    <source>
        <dbReference type="PROSITE" id="PS50835"/>
    </source>
</evidence>
<evidence type="ECO:0000256" key="11">
    <source>
        <dbReference type="ARBA" id="ARBA00023180"/>
    </source>
</evidence>
<keyword evidence="3 15" id="KW-0812">Transmembrane</keyword>
<keyword evidence="6 15" id="KW-1133">Transmembrane helix</keyword>